<protein>
    <submittedName>
        <fullName evidence="2">Uncharacterized protein</fullName>
    </submittedName>
</protein>
<dbReference type="PROSITE" id="PS50005">
    <property type="entry name" value="TPR"/>
    <property type="match status" value="1"/>
</dbReference>
<organism evidence="2">
    <name type="scientific">Fusarium oxysporum f. sp. melonis 26406</name>
    <dbReference type="NCBI Taxonomy" id="1089452"/>
    <lineage>
        <taxon>Eukaryota</taxon>
        <taxon>Fungi</taxon>
        <taxon>Dikarya</taxon>
        <taxon>Ascomycota</taxon>
        <taxon>Pezizomycotina</taxon>
        <taxon>Sordariomycetes</taxon>
        <taxon>Hypocreomycetidae</taxon>
        <taxon>Hypocreales</taxon>
        <taxon>Nectriaceae</taxon>
        <taxon>Fusarium</taxon>
        <taxon>Fusarium oxysporum species complex</taxon>
    </lineage>
</organism>
<evidence type="ECO:0000313" key="2">
    <source>
        <dbReference type="EMBL" id="EXK26980.1"/>
    </source>
</evidence>
<dbReference type="SUPFAM" id="SSF48452">
    <property type="entry name" value="TPR-like"/>
    <property type="match status" value="1"/>
</dbReference>
<dbReference type="OrthoDB" id="5390606at2759"/>
<gene>
    <name evidence="2" type="ORF">FOMG_16420</name>
</gene>
<dbReference type="Pfam" id="PF13424">
    <property type="entry name" value="TPR_12"/>
    <property type="match status" value="1"/>
</dbReference>
<keyword evidence="1" id="KW-0802">TPR repeat</keyword>
<reference evidence="2" key="1">
    <citation type="submission" date="2012-04" db="EMBL/GenBank/DDBJ databases">
        <title>The Genome Sequence of Fusarium oxysporum melonis.</title>
        <authorList>
            <consortium name="The Broad Institute Genome Sequencing Platform"/>
            <person name="Ma L.-J."/>
            <person name="Gale L.R."/>
            <person name="Schwartz D.C."/>
            <person name="Zhou S."/>
            <person name="Corby-Kistler H."/>
            <person name="Young S.K."/>
            <person name="Zeng Q."/>
            <person name="Gargeya S."/>
            <person name="Fitzgerald M."/>
            <person name="Haas B."/>
            <person name="Abouelleil A."/>
            <person name="Alvarado L."/>
            <person name="Arachchi H.M."/>
            <person name="Berlin A."/>
            <person name="Brown A."/>
            <person name="Chapman S.B."/>
            <person name="Chen Z."/>
            <person name="Dunbar C."/>
            <person name="Freedman E."/>
            <person name="Gearin G."/>
            <person name="Goldberg J."/>
            <person name="Griggs A."/>
            <person name="Gujja S."/>
            <person name="Heiman D."/>
            <person name="Howarth C."/>
            <person name="Larson L."/>
            <person name="Lui A."/>
            <person name="MacDonald P.J.P."/>
            <person name="Montmayeur A."/>
            <person name="Murphy C."/>
            <person name="Neiman D."/>
            <person name="Pearson M."/>
            <person name="Priest M."/>
            <person name="Roberts A."/>
            <person name="Saif S."/>
            <person name="Shea T."/>
            <person name="Shenoy N."/>
            <person name="Sisk P."/>
            <person name="Stolte C."/>
            <person name="Sykes S."/>
            <person name="Wortman J."/>
            <person name="Nusbaum C."/>
            <person name="Birren B."/>
        </authorList>
    </citation>
    <scope>NUCLEOTIDE SEQUENCE</scope>
    <source>
        <strain evidence="2">26406</strain>
    </source>
</reference>
<evidence type="ECO:0000256" key="1">
    <source>
        <dbReference type="PROSITE-ProRule" id="PRU00339"/>
    </source>
</evidence>
<sequence length="102" mass="11510">MAELAATYHAQGRHDEDEEISAKVLELRRQVLGEKHPDTIRSLADLGTTYHAQGRYDEALQLHQTALDLRRHVLGENHPDTMQSVAYLASIREALQQLPSLV</sequence>
<dbReference type="Gene3D" id="1.25.40.10">
    <property type="entry name" value="Tetratricopeptide repeat domain"/>
    <property type="match status" value="1"/>
</dbReference>
<reference evidence="2" key="2">
    <citation type="submission" date="2012-05" db="EMBL/GenBank/DDBJ databases">
        <title>Annotation of the Genome Sequence of Fusarium oxysporum f. sp. melonis 26406.</title>
        <authorList>
            <consortium name="The Broad Institute Genomics Platform"/>
            <person name="Ma L.-J."/>
            <person name="Corby-Kistler H."/>
            <person name="Broz K."/>
            <person name="Gale L.R."/>
            <person name="Jonkers W."/>
            <person name="O'Donnell K."/>
            <person name="Ploetz R."/>
            <person name="Steinberg C."/>
            <person name="Schwartz D.C."/>
            <person name="VanEtten H."/>
            <person name="Zhou S."/>
            <person name="Young S.K."/>
            <person name="Zeng Q."/>
            <person name="Gargeya S."/>
            <person name="Fitzgerald M."/>
            <person name="Abouelleil A."/>
            <person name="Alvarado L."/>
            <person name="Chapman S.B."/>
            <person name="Gainer-Dewar J."/>
            <person name="Goldberg J."/>
            <person name="Griggs A."/>
            <person name="Gujja S."/>
            <person name="Hansen M."/>
            <person name="Howarth C."/>
            <person name="Imamovic A."/>
            <person name="Ireland A."/>
            <person name="Larimer J."/>
            <person name="McCowan C."/>
            <person name="Murphy C."/>
            <person name="Pearson M."/>
            <person name="Poon T.W."/>
            <person name="Priest M."/>
            <person name="Roberts A."/>
            <person name="Saif S."/>
            <person name="Shea T."/>
            <person name="Sykes S."/>
            <person name="Wortman J."/>
            <person name="Nusbaum C."/>
            <person name="Birren B."/>
        </authorList>
    </citation>
    <scope>NUCLEOTIDE SEQUENCE</scope>
    <source>
        <strain evidence="2">26406</strain>
    </source>
</reference>
<feature type="repeat" description="TPR" evidence="1">
    <location>
        <begin position="40"/>
        <end position="73"/>
    </location>
</feature>
<name>W9Z6H9_FUSOX</name>
<dbReference type="PANTHER" id="PTHR46082:SF11">
    <property type="entry name" value="AAA+ ATPASE DOMAIN-CONTAINING PROTEIN-RELATED"/>
    <property type="match status" value="1"/>
</dbReference>
<dbReference type="HOGENOM" id="CLU_000288_125_11_1"/>
<dbReference type="PANTHER" id="PTHR46082">
    <property type="entry name" value="ATP/GTP-BINDING PROTEIN-RELATED"/>
    <property type="match status" value="1"/>
</dbReference>
<dbReference type="InterPro" id="IPR019734">
    <property type="entry name" value="TPR_rpt"/>
</dbReference>
<dbReference type="InterPro" id="IPR011990">
    <property type="entry name" value="TPR-like_helical_dom_sf"/>
</dbReference>
<dbReference type="EMBL" id="JH659353">
    <property type="protein sequence ID" value="EXK26980.1"/>
    <property type="molecule type" value="Genomic_DNA"/>
</dbReference>
<proteinExistence type="predicted"/>
<dbReference type="AlphaFoldDB" id="W9Z6H9"/>
<dbReference type="Proteomes" id="UP000030703">
    <property type="component" value="Unassembled WGS sequence"/>
</dbReference>
<dbReference type="VEuPathDB" id="FungiDB:FOMG_16420"/>
<dbReference type="SMART" id="SM00028">
    <property type="entry name" value="TPR"/>
    <property type="match status" value="1"/>
</dbReference>
<dbReference type="InterPro" id="IPR053137">
    <property type="entry name" value="NLR-like"/>
</dbReference>
<accession>W9Z6H9</accession>